<evidence type="ECO:0000313" key="1">
    <source>
        <dbReference type="EMBL" id="KAJ0035185.1"/>
    </source>
</evidence>
<protein>
    <submittedName>
        <fullName evidence="1">Uncharacterized protein</fullName>
    </submittedName>
</protein>
<proteinExistence type="predicted"/>
<reference evidence="2" key="1">
    <citation type="journal article" date="2023" name="G3 (Bethesda)">
        <title>Genome assembly and association tests identify interacting loci associated with vigor, precocity, and sex in interspecific pistachio rootstocks.</title>
        <authorList>
            <person name="Palmer W."/>
            <person name="Jacygrad E."/>
            <person name="Sagayaradj S."/>
            <person name="Cavanaugh K."/>
            <person name="Han R."/>
            <person name="Bertier L."/>
            <person name="Beede B."/>
            <person name="Kafkas S."/>
            <person name="Golino D."/>
            <person name="Preece J."/>
            <person name="Michelmore R."/>
        </authorList>
    </citation>
    <scope>NUCLEOTIDE SEQUENCE [LARGE SCALE GENOMIC DNA]</scope>
</reference>
<accession>A0ACC0YG19</accession>
<sequence>MEDKETIMAGYSGDPSVPSKAEPPVMSPLHEVFVSKEKGSSCRKREEDGEKGTTDQRNRERRMRERINQNYNELQSMLPKELLPKASREKIVSETIEHIKALKEELERLEEEENSSTSMVAKGRVSMSSDDSSSINVTVSGDVVFFGIQLLARQRLVTDIFMIFLEQGTEVLAANVAVNNGLLMLTVTAFSEWE</sequence>
<gene>
    <name evidence="1" type="ORF">Pint_25048</name>
</gene>
<name>A0ACC0YG19_9ROSI</name>
<keyword evidence="2" id="KW-1185">Reference proteome</keyword>
<evidence type="ECO:0000313" key="2">
    <source>
        <dbReference type="Proteomes" id="UP001163603"/>
    </source>
</evidence>
<dbReference type="Proteomes" id="UP001163603">
    <property type="component" value="Chromosome 7"/>
</dbReference>
<comment type="caution">
    <text evidence="1">The sequence shown here is derived from an EMBL/GenBank/DDBJ whole genome shotgun (WGS) entry which is preliminary data.</text>
</comment>
<dbReference type="EMBL" id="CM047742">
    <property type="protein sequence ID" value="KAJ0035185.1"/>
    <property type="molecule type" value="Genomic_DNA"/>
</dbReference>
<organism evidence="1 2">
    <name type="scientific">Pistacia integerrima</name>
    <dbReference type="NCBI Taxonomy" id="434235"/>
    <lineage>
        <taxon>Eukaryota</taxon>
        <taxon>Viridiplantae</taxon>
        <taxon>Streptophyta</taxon>
        <taxon>Embryophyta</taxon>
        <taxon>Tracheophyta</taxon>
        <taxon>Spermatophyta</taxon>
        <taxon>Magnoliopsida</taxon>
        <taxon>eudicotyledons</taxon>
        <taxon>Gunneridae</taxon>
        <taxon>Pentapetalae</taxon>
        <taxon>rosids</taxon>
        <taxon>malvids</taxon>
        <taxon>Sapindales</taxon>
        <taxon>Anacardiaceae</taxon>
        <taxon>Pistacia</taxon>
    </lineage>
</organism>